<feature type="signal peptide" evidence="1">
    <location>
        <begin position="1"/>
        <end position="19"/>
    </location>
</feature>
<dbReference type="EMBL" id="BPQM01000033">
    <property type="protein sequence ID" value="GJD78487.1"/>
    <property type="molecule type" value="Genomic_DNA"/>
</dbReference>
<reference evidence="3" key="2">
    <citation type="submission" date="2021-08" db="EMBL/GenBank/DDBJ databases">
        <authorList>
            <person name="Tani A."/>
            <person name="Ola A."/>
            <person name="Ogura Y."/>
            <person name="Katsura K."/>
            <person name="Hayashi T."/>
        </authorList>
    </citation>
    <scope>NUCLEOTIDE SEQUENCE</scope>
    <source>
        <strain evidence="3">NBRC 103626</strain>
    </source>
</reference>
<dbReference type="Proteomes" id="UP001055108">
    <property type="component" value="Unassembled WGS sequence"/>
</dbReference>
<protein>
    <recommendedName>
        <fullName evidence="2">Lipocalin-like domain-containing protein</fullName>
    </recommendedName>
</protein>
<dbReference type="AlphaFoldDB" id="A0AA37HPB1"/>
<comment type="caution">
    <text evidence="3">The sequence shown here is derived from an EMBL/GenBank/DDBJ whole genome shotgun (WGS) entry which is preliminary data.</text>
</comment>
<evidence type="ECO:0000313" key="3">
    <source>
        <dbReference type="EMBL" id="GJD78487.1"/>
    </source>
</evidence>
<evidence type="ECO:0000313" key="4">
    <source>
        <dbReference type="Proteomes" id="UP001055108"/>
    </source>
</evidence>
<evidence type="ECO:0000256" key="1">
    <source>
        <dbReference type="SAM" id="SignalP"/>
    </source>
</evidence>
<accession>A0AA37HPB1</accession>
<dbReference type="RefSeq" id="WP_238302181.1">
    <property type="nucleotide sequence ID" value="NZ_BPQM01000033.1"/>
</dbReference>
<dbReference type="InterPro" id="IPR024311">
    <property type="entry name" value="Lipocalin-like"/>
</dbReference>
<proteinExistence type="predicted"/>
<organism evidence="3 4">
    <name type="scientific">Methylobacterium gregans</name>
    <dbReference type="NCBI Taxonomy" id="374424"/>
    <lineage>
        <taxon>Bacteria</taxon>
        <taxon>Pseudomonadati</taxon>
        <taxon>Pseudomonadota</taxon>
        <taxon>Alphaproteobacteria</taxon>
        <taxon>Hyphomicrobiales</taxon>
        <taxon>Methylobacteriaceae</taxon>
        <taxon>Methylobacterium</taxon>
    </lineage>
</organism>
<sequence length="163" mass="18381">MKSWVLFFLPILNTTAARALDADDVVGTWRLASATRNIVETGEVVDAYGGPKPNGWITYGKDGRMMVICAFENRDRPEANDRMSDQDRIKLHKTFFAYAGTYEIEGGKVTHNIDTSWNEVWSGTSQVRQAEIKGNQLVLTTSPFRFNVDGKLSIITLSWNKYP</sequence>
<reference evidence="3" key="1">
    <citation type="journal article" date="2016" name="Front. Microbiol.">
        <title>Genome Sequence of the Piezophilic, Mesophilic Sulfate-Reducing Bacterium Desulfovibrio indicus J2T.</title>
        <authorList>
            <person name="Cao J."/>
            <person name="Maignien L."/>
            <person name="Shao Z."/>
            <person name="Alain K."/>
            <person name="Jebbar M."/>
        </authorList>
    </citation>
    <scope>NUCLEOTIDE SEQUENCE</scope>
    <source>
        <strain evidence="3">NBRC 103626</strain>
    </source>
</reference>
<dbReference type="Pfam" id="PF13924">
    <property type="entry name" value="Lipocalin_5"/>
    <property type="match status" value="1"/>
</dbReference>
<feature type="domain" description="Lipocalin-like" evidence="2">
    <location>
        <begin position="26"/>
        <end position="161"/>
    </location>
</feature>
<keyword evidence="1" id="KW-0732">Signal</keyword>
<keyword evidence="4" id="KW-1185">Reference proteome</keyword>
<feature type="chain" id="PRO_5041412155" description="Lipocalin-like domain-containing protein" evidence="1">
    <location>
        <begin position="20"/>
        <end position="163"/>
    </location>
</feature>
<evidence type="ECO:0000259" key="2">
    <source>
        <dbReference type="Pfam" id="PF13924"/>
    </source>
</evidence>
<name>A0AA37HPB1_9HYPH</name>
<gene>
    <name evidence="3" type="ORF">NBEOAGPD_1702</name>
</gene>